<proteinExistence type="predicted"/>
<dbReference type="EMBL" id="CM007903">
    <property type="protein sequence ID" value="OTF99659.1"/>
    <property type="molecule type" value="Genomic_DNA"/>
</dbReference>
<gene>
    <name evidence="1" type="ORF">HannXRQ_Chr14g0459031</name>
</gene>
<sequence length="52" mass="6219">MSSCRLRRLHFMSGEWMPRARGNRHRGARLNRACWTFIGSFSCHSYPVYLCR</sequence>
<dbReference type="InParanoid" id="A0A251SLF3"/>
<name>A0A251SLF3_HELAN</name>
<protein>
    <submittedName>
        <fullName evidence="1">Uncharacterized protein</fullName>
    </submittedName>
</protein>
<keyword evidence="2" id="KW-1185">Reference proteome</keyword>
<dbReference type="Proteomes" id="UP000215914">
    <property type="component" value="Chromosome 14"/>
</dbReference>
<reference evidence="2" key="1">
    <citation type="journal article" date="2017" name="Nature">
        <title>The sunflower genome provides insights into oil metabolism, flowering and Asterid evolution.</title>
        <authorList>
            <person name="Badouin H."/>
            <person name="Gouzy J."/>
            <person name="Grassa C.J."/>
            <person name="Murat F."/>
            <person name="Staton S.E."/>
            <person name="Cottret L."/>
            <person name="Lelandais-Briere C."/>
            <person name="Owens G.L."/>
            <person name="Carrere S."/>
            <person name="Mayjonade B."/>
            <person name="Legrand L."/>
            <person name="Gill N."/>
            <person name="Kane N.C."/>
            <person name="Bowers J.E."/>
            <person name="Hubner S."/>
            <person name="Bellec A."/>
            <person name="Berard A."/>
            <person name="Berges H."/>
            <person name="Blanchet N."/>
            <person name="Boniface M.C."/>
            <person name="Brunel D."/>
            <person name="Catrice O."/>
            <person name="Chaidir N."/>
            <person name="Claudel C."/>
            <person name="Donnadieu C."/>
            <person name="Faraut T."/>
            <person name="Fievet G."/>
            <person name="Helmstetter N."/>
            <person name="King M."/>
            <person name="Knapp S.J."/>
            <person name="Lai Z."/>
            <person name="Le Paslier M.C."/>
            <person name="Lippi Y."/>
            <person name="Lorenzon L."/>
            <person name="Mandel J.R."/>
            <person name="Marage G."/>
            <person name="Marchand G."/>
            <person name="Marquand E."/>
            <person name="Bret-Mestries E."/>
            <person name="Morien E."/>
            <person name="Nambeesan S."/>
            <person name="Nguyen T."/>
            <person name="Pegot-Espagnet P."/>
            <person name="Pouilly N."/>
            <person name="Raftis F."/>
            <person name="Sallet E."/>
            <person name="Schiex T."/>
            <person name="Thomas J."/>
            <person name="Vandecasteele C."/>
            <person name="Vares D."/>
            <person name="Vear F."/>
            <person name="Vautrin S."/>
            <person name="Crespi M."/>
            <person name="Mangin B."/>
            <person name="Burke J.M."/>
            <person name="Salse J."/>
            <person name="Munos S."/>
            <person name="Vincourt P."/>
            <person name="Rieseberg L.H."/>
            <person name="Langlade N.B."/>
        </authorList>
    </citation>
    <scope>NUCLEOTIDE SEQUENCE [LARGE SCALE GENOMIC DNA]</scope>
    <source>
        <strain evidence="2">cv. SF193</strain>
    </source>
</reference>
<evidence type="ECO:0000313" key="1">
    <source>
        <dbReference type="EMBL" id="OTF99659.1"/>
    </source>
</evidence>
<organism evidence="1 2">
    <name type="scientific">Helianthus annuus</name>
    <name type="common">Common sunflower</name>
    <dbReference type="NCBI Taxonomy" id="4232"/>
    <lineage>
        <taxon>Eukaryota</taxon>
        <taxon>Viridiplantae</taxon>
        <taxon>Streptophyta</taxon>
        <taxon>Embryophyta</taxon>
        <taxon>Tracheophyta</taxon>
        <taxon>Spermatophyta</taxon>
        <taxon>Magnoliopsida</taxon>
        <taxon>eudicotyledons</taxon>
        <taxon>Gunneridae</taxon>
        <taxon>Pentapetalae</taxon>
        <taxon>asterids</taxon>
        <taxon>campanulids</taxon>
        <taxon>Asterales</taxon>
        <taxon>Asteraceae</taxon>
        <taxon>Asteroideae</taxon>
        <taxon>Heliantheae alliance</taxon>
        <taxon>Heliantheae</taxon>
        <taxon>Helianthus</taxon>
    </lineage>
</organism>
<accession>A0A251SLF3</accession>
<evidence type="ECO:0000313" key="2">
    <source>
        <dbReference type="Proteomes" id="UP000215914"/>
    </source>
</evidence>
<dbReference type="AlphaFoldDB" id="A0A251SLF3"/>